<dbReference type="Proteomes" id="UP001189624">
    <property type="component" value="Chromosome 8"/>
</dbReference>
<sequence>MDKGEVLVSCILYPTPSHVDGEASTNKWISPKLENVLVRIFITEGNYLQGGGGDTTDTYKCWVVRAARGFGPLSLDAVKIGEKIVEKTA</sequence>
<dbReference type="EMBL" id="OY731405">
    <property type="protein sequence ID" value="CAJ1970811.1"/>
    <property type="molecule type" value="Genomic_DNA"/>
</dbReference>
<dbReference type="AlphaFoldDB" id="A0AA86SQV4"/>
<protein>
    <submittedName>
        <fullName evidence="1">Uncharacterized protein</fullName>
    </submittedName>
</protein>
<evidence type="ECO:0000313" key="2">
    <source>
        <dbReference type="Proteomes" id="UP001189624"/>
    </source>
</evidence>
<keyword evidence="2" id="KW-1185">Reference proteome</keyword>
<proteinExistence type="predicted"/>
<gene>
    <name evidence="1" type="ORF">AYBTSS11_LOCUS22801</name>
</gene>
<organism evidence="1 2">
    <name type="scientific">Sphenostylis stenocarpa</name>
    <dbReference type="NCBI Taxonomy" id="92480"/>
    <lineage>
        <taxon>Eukaryota</taxon>
        <taxon>Viridiplantae</taxon>
        <taxon>Streptophyta</taxon>
        <taxon>Embryophyta</taxon>
        <taxon>Tracheophyta</taxon>
        <taxon>Spermatophyta</taxon>
        <taxon>Magnoliopsida</taxon>
        <taxon>eudicotyledons</taxon>
        <taxon>Gunneridae</taxon>
        <taxon>Pentapetalae</taxon>
        <taxon>rosids</taxon>
        <taxon>fabids</taxon>
        <taxon>Fabales</taxon>
        <taxon>Fabaceae</taxon>
        <taxon>Papilionoideae</taxon>
        <taxon>50 kb inversion clade</taxon>
        <taxon>NPAAA clade</taxon>
        <taxon>indigoferoid/millettioid clade</taxon>
        <taxon>Phaseoleae</taxon>
        <taxon>Sphenostylis</taxon>
    </lineage>
</organism>
<dbReference type="Gramene" id="rna-AYBTSS11_LOCUS22801">
    <property type="protein sequence ID" value="CAJ1970811.1"/>
    <property type="gene ID" value="gene-AYBTSS11_LOCUS22801"/>
</dbReference>
<accession>A0AA86SQV4</accession>
<name>A0AA86SQV4_9FABA</name>
<reference evidence="1" key="1">
    <citation type="submission" date="2023-10" db="EMBL/GenBank/DDBJ databases">
        <authorList>
            <person name="Domelevo Entfellner J.-B."/>
        </authorList>
    </citation>
    <scope>NUCLEOTIDE SEQUENCE</scope>
</reference>
<evidence type="ECO:0000313" key="1">
    <source>
        <dbReference type="EMBL" id="CAJ1970811.1"/>
    </source>
</evidence>